<sequence>MQFIDENIQHEERSKCLPDLKKRPSIFYYILVLIFSLLPISPFIAIPYLMGLTRKRGIPKRLFHFVESEEVFKKITDTKILLSLAGGKVHTTSEMNPSLGRDGKDKNKNKMKVKNLYVLVIDDPDDINKFEPIINRVRMLHVYKWWKHLRSEYTYSDLNDVSFEIAGEVHNEIKKKDGIKYNLHIAHIKRLKSLKNDLLIQKVQKIWFWLGEIILTTLLFYVPWVMIVLAFNWLYGFGGSLYLFKILCFAKYVTINFYFPVFVVLLVFLYFYLRCGVIDSRS</sequence>
<dbReference type="AlphaFoldDB" id="A0A2S9I878"/>
<feature type="transmembrane region" description="Helical" evidence="1">
    <location>
        <begin position="206"/>
        <end position="235"/>
    </location>
</feature>
<dbReference type="Proteomes" id="UP000239181">
    <property type="component" value="Unassembled WGS sequence"/>
</dbReference>
<accession>A0A2S9I878</accession>
<dbReference type="RefSeq" id="WP_105594221.1">
    <property type="nucleotide sequence ID" value="NZ_PDET01000014.1"/>
</dbReference>
<keyword evidence="1" id="KW-0472">Membrane</keyword>
<evidence type="ECO:0000256" key="1">
    <source>
        <dbReference type="SAM" id="Phobius"/>
    </source>
</evidence>
<protein>
    <submittedName>
        <fullName evidence="2">Uncharacterized protein</fullName>
    </submittedName>
</protein>
<keyword evidence="1" id="KW-0812">Transmembrane</keyword>
<feature type="transmembrane region" description="Helical" evidence="1">
    <location>
        <begin position="26"/>
        <end position="51"/>
    </location>
</feature>
<keyword evidence="3" id="KW-1185">Reference proteome</keyword>
<evidence type="ECO:0000313" key="2">
    <source>
        <dbReference type="EMBL" id="PRD14002.1"/>
    </source>
</evidence>
<gene>
    <name evidence="2" type="ORF">CQW29_18530</name>
</gene>
<name>A0A2S9I878_9GAMM</name>
<evidence type="ECO:0000313" key="3">
    <source>
        <dbReference type="Proteomes" id="UP000239181"/>
    </source>
</evidence>
<reference evidence="2 3" key="1">
    <citation type="submission" date="2017-10" db="EMBL/GenBank/DDBJ databases">
        <title>Draft genome of two endophytic bacteria isolated from 'guarana' Paullinia cupana (Mart.) Ducke.</title>
        <authorList>
            <person name="Siqueira K.A."/>
            <person name="Liotti R.G."/>
            <person name="Mendes T.A."/>
            <person name="Soares M.A."/>
        </authorList>
    </citation>
    <scope>NUCLEOTIDE SEQUENCE [LARGE SCALE GENOMIC DNA]</scope>
    <source>
        <strain evidence="2 3">342</strain>
    </source>
</reference>
<keyword evidence="1" id="KW-1133">Transmembrane helix</keyword>
<organism evidence="2 3">
    <name type="scientific">Pantoea coffeiphila</name>
    <dbReference type="NCBI Taxonomy" id="1465635"/>
    <lineage>
        <taxon>Bacteria</taxon>
        <taxon>Pseudomonadati</taxon>
        <taxon>Pseudomonadota</taxon>
        <taxon>Gammaproteobacteria</taxon>
        <taxon>Enterobacterales</taxon>
        <taxon>Erwiniaceae</taxon>
        <taxon>Pantoea</taxon>
    </lineage>
</organism>
<dbReference type="EMBL" id="PDET01000014">
    <property type="protein sequence ID" value="PRD14002.1"/>
    <property type="molecule type" value="Genomic_DNA"/>
</dbReference>
<feature type="transmembrane region" description="Helical" evidence="1">
    <location>
        <begin position="255"/>
        <end position="273"/>
    </location>
</feature>
<proteinExistence type="predicted"/>
<comment type="caution">
    <text evidence="2">The sequence shown here is derived from an EMBL/GenBank/DDBJ whole genome shotgun (WGS) entry which is preliminary data.</text>
</comment>